<sequence>NYLNLPWTEKPKRDTRIACLWPTRASASTFSSTRGTDKRLREPSYTHGKDFLNFAISLQR</sequence>
<comment type="caution">
    <text evidence="1">The sequence shown here is derived from an EMBL/GenBank/DDBJ whole genome shotgun (WGS) entry which is preliminary data.</text>
</comment>
<dbReference type="Proteomes" id="UP000796761">
    <property type="component" value="Unassembled WGS sequence"/>
</dbReference>
<reference evidence="1" key="1">
    <citation type="submission" date="2019-04" db="EMBL/GenBank/DDBJ databases">
        <title>Genome assembly of Zosterops borbonicus 15179.</title>
        <authorList>
            <person name="Leroy T."/>
            <person name="Anselmetti Y."/>
            <person name="Tilak M.-K."/>
            <person name="Nabholz B."/>
        </authorList>
    </citation>
    <scope>NUCLEOTIDE SEQUENCE</scope>
    <source>
        <strain evidence="1">HGM_15179</strain>
        <tissue evidence="1">Muscle</tissue>
    </source>
</reference>
<evidence type="ECO:0000313" key="2">
    <source>
        <dbReference type="Proteomes" id="UP000796761"/>
    </source>
</evidence>
<evidence type="ECO:0000313" key="1">
    <source>
        <dbReference type="EMBL" id="TRZ06740.1"/>
    </source>
</evidence>
<name>A0A8K1D7N4_9PASS</name>
<gene>
    <name evidence="1" type="ORF">HGM15179_020367</name>
</gene>
<feature type="non-terminal residue" evidence="1">
    <location>
        <position position="60"/>
    </location>
</feature>
<organism evidence="1 2">
    <name type="scientific">Zosterops borbonicus</name>
    <dbReference type="NCBI Taxonomy" id="364589"/>
    <lineage>
        <taxon>Eukaryota</taxon>
        <taxon>Metazoa</taxon>
        <taxon>Chordata</taxon>
        <taxon>Craniata</taxon>
        <taxon>Vertebrata</taxon>
        <taxon>Euteleostomi</taxon>
        <taxon>Archelosauria</taxon>
        <taxon>Archosauria</taxon>
        <taxon>Dinosauria</taxon>
        <taxon>Saurischia</taxon>
        <taxon>Theropoda</taxon>
        <taxon>Coelurosauria</taxon>
        <taxon>Aves</taxon>
        <taxon>Neognathae</taxon>
        <taxon>Neoaves</taxon>
        <taxon>Telluraves</taxon>
        <taxon>Australaves</taxon>
        <taxon>Passeriformes</taxon>
        <taxon>Sylvioidea</taxon>
        <taxon>Zosteropidae</taxon>
        <taxon>Zosterops</taxon>
    </lineage>
</organism>
<dbReference type="EMBL" id="SWJQ01002221">
    <property type="protein sequence ID" value="TRZ06740.1"/>
    <property type="molecule type" value="Genomic_DNA"/>
</dbReference>
<proteinExistence type="predicted"/>
<dbReference type="AlphaFoldDB" id="A0A8K1D7N4"/>
<protein>
    <submittedName>
        <fullName evidence="1">Uncharacterized protein</fullName>
    </submittedName>
</protein>
<feature type="non-terminal residue" evidence="1">
    <location>
        <position position="1"/>
    </location>
</feature>
<accession>A0A8K1D7N4</accession>
<keyword evidence="2" id="KW-1185">Reference proteome</keyword>